<organism evidence="1 2">
    <name type="scientific">Roseinatronobacter monicus</name>
    <dbReference type="NCBI Taxonomy" id="393481"/>
    <lineage>
        <taxon>Bacteria</taxon>
        <taxon>Pseudomonadati</taxon>
        <taxon>Pseudomonadota</taxon>
        <taxon>Alphaproteobacteria</taxon>
        <taxon>Rhodobacterales</taxon>
        <taxon>Paracoccaceae</taxon>
        <taxon>Roseinatronobacter</taxon>
    </lineage>
</organism>
<gene>
    <name evidence="1" type="ORF">BD293_0130</name>
</gene>
<dbReference type="Gene3D" id="1.10.8.60">
    <property type="match status" value="1"/>
</dbReference>
<protein>
    <submittedName>
        <fullName evidence="1">DnaA protein</fullName>
    </submittedName>
</protein>
<dbReference type="EMBL" id="VFPT01000001">
    <property type="protein sequence ID" value="TQM91566.1"/>
    <property type="molecule type" value="Genomic_DNA"/>
</dbReference>
<name>A0A543K909_9RHOB</name>
<dbReference type="InterPro" id="IPR027417">
    <property type="entry name" value="P-loop_NTPase"/>
</dbReference>
<dbReference type="AlphaFoldDB" id="A0A543K909"/>
<dbReference type="Gene3D" id="3.40.50.300">
    <property type="entry name" value="P-loop containing nucleotide triphosphate hydrolases"/>
    <property type="match status" value="1"/>
</dbReference>
<keyword evidence="2" id="KW-1185">Reference proteome</keyword>
<dbReference type="RefSeq" id="WP_246086167.1">
    <property type="nucleotide sequence ID" value="NZ_VFPT01000001.1"/>
</dbReference>
<evidence type="ECO:0000313" key="1">
    <source>
        <dbReference type="EMBL" id="TQM91566.1"/>
    </source>
</evidence>
<sequence length="228" mass="24505">MPRPTQIHMPLDLPARHSRDSFVAAPCNARALAMLDLPEWPAGKLVLSGPEGSGKTHLLQIWADEAGAELMQGDMLARADVSALARSGAVAIDDAARVADSADAQTELFHLHNLLAEQGGRLLLAARMPVRDWGVRLPDLASRLQASTHVSLAPPDDTLLAAVLTKLFADRQVRIPDNLIPFLLPRMERSLAGAQAIVGLLDAEALARKKPISRNLAADVMQSSFDLD</sequence>
<dbReference type="Proteomes" id="UP000320582">
    <property type="component" value="Unassembled WGS sequence"/>
</dbReference>
<reference evidence="1 2" key="1">
    <citation type="submission" date="2019-06" db="EMBL/GenBank/DDBJ databases">
        <title>Genomic Encyclopedia of Archaeal and Bacterial Type Strains, Phase II (KMG-II): from individual species to whole genera.</title>
        <authorList>
            <person name="Goeker M."/>
        </authorList>
    </citation>
    <scope>NUCLEOTIDE SEQUENCE [LARGE SCALE GENOMIC DNA]</scope>
    <source>
        <strain evidence="1 2">DSM 18423</strain>
    </source>
</reference>
<dbReference type="GO" id="GO:0006270">
    <property type="term" value="P:DNA replication initiation"/>
    <property type="evidence" value="ECO:0007669"/>
    <property type="project" value="TreeGrafter"/>
</dbReference>
<accession>A0A543K909</accession>
<dbReference type="GO" id="GO:0003688">
    <property type="term" value="F:DNA replication origin binding"/>
    <property type="evidence" value="ECO:0007669"/>
    <property type="project" value="TreeGrafter"/>
</dbReference>
<comment type="caution">
    <text evidence="1">The sequence shown here is derived from an EMBL/GenBank/DDBJ whole genome shotgun (WGS) entry which is preliminary data.</text>
</comment>
<dbReference type="PANTHER" id="PTHR30050:SF5">
    <property type="entry name" value="DNAA REGULATORY INACTIVATOR HDA"/>
    <property type="match status" value="1"/>
</dbReference>
<proteinExistence type="predicted"/>
<evidence type="ECO:0000313" key="2">
    <source>
        <dbReference type="Proteomes" id="UP000320582"/>
    </source>
</evidence>
<dbReference type="PANTHER" id="PTHR30050">
    <property type="entry name" value="CHROMOSOMAL REPLICATION INITIATOR PROTEIN DNAA"/>
    <property type="match status" value="1"/>
</dbReference>
<dbReference type="GO" id="GO:0005886">
    <property type="term" value="C:plasma membrane"/>
    <property type="evidence" value="ECO:0007669"/>
    <property type="project" value="TreeGrafter"/>
</dbReference>
<dbReference type="SUPFAM" id="SSF52540">
    <property type="entry name" value="P-loop containing nucleoside triphosphate hydrolases"/>
    <property type="match status" value="1"/>
</dbReference>